<dbReference type="Gene3D" id="3.40.630.30">
    <property type="match status" value="1"/>
</dbReference>
<organism evidence="4 5">
    <name type="scientific">Vescimonas coprocola</name>
    <dbReference type="NCBI Taxonomy" id="2714355"/>
    <lineage>
        <taxon>Bacteria</taxon>
        <taxon>Bacillati</taxon>
        <taxon>Bacillota</taxon>
        <taxon>Clostridia</taxon>
        <taxon>Eubacteriales</taxon>
        <taxon>Oscillospiraceae</taxon>
        <taxon>Vescimonas</taxon>
    </lineage>
</organism>
<evidence type="ECO:0000256" key="2">
    <source>
        <dbReference type="ARBA" id="ARBA00023315"/>
    </source>
</evidence>
<keyword evidence="2" id="KW-0012">Acyltransferase</keyword>
<accession>A0A810PYD0</accession>
<evidence type="ECO:0000259" key="3">
    <source>
        <dbReference type="PROSITE" id="PS51186"/>
    </source>
</evidence>
<dbReference type="AlphaFoldDB" id="A0A810PYD0"/>
<dbReference type="Proteomes" id="UP000681035">
    <property type="component" value="Chromosome"/>
</dbReference>
<keyword evidence="1" id="KW-0808">Transferase</keyword>
<name>A0A810PYD0_9FIRM</name>
<dbReference type="InterPro" id="IPR000182">
    <property type="entry name" value="GNAT_dom"/>
</dbReference>
<proteinExistence type="predicted"/>
<dbReference type="SUPFAM" id="SSF55729">
    <property type="entry name" value="Acyl-CoA N-acyltransferases (Nat)"/>
    <property type="match status" value="1"/>
</dbReference>
<dbReference type="PROSITE" id="PS51186">
    <property type="entry name" value="GNAT"/>
    <property type="match status" value="1"/>
</dbReference>
<dbReference type="InterPro" id="IPR016181">
    <property type="entry name" value="Acyl_CoA_acyltransferase"/>
</dbReference>
<dbReference type="EMBL" id="AP023418">
    <property type="protein sequence ID" value="BCK80594.1"/>
    <property type="molecule type" value="Genomic_DNA"/>
</dbReference>
<reference evidence="4" key="1">
    <citation type="submission" date="2020-09" db="EMBL/GenBank/DDBJ databases">
        <title>New species isolated from human feces.</title>
        <authorList>
            <person name="Kitahara M."/>
            <person name="Shigeno Y."/>
            <person name="Shime M."/>
            <person name="Matsumoto Y."/>
            <person name="Nakamura S."/>
            <person name="Motooka D."/>
            <person name="Fukuoka S."/>
            <person name="Nishikawa H."/>
            <person name="Benno Y."/>
        </authorList>
    </citation>
    <scope>NUCLEOTIDE SEQUENCE</scope>
    <source>
        <strain evidence="4">MM50</strain>
    </source>
</reference>
<dbReference type="Pfam" id="PF13420">
    <property type="entry name" value="Acetyltransf_4"/>
    <property type="match status" value="1"/>
</dbReference>
<evidence type="ECO:0000256" key="1">
    <source>
        <dbReference type="ARBA" id="ARBA00022679"/>
    </source>
</evidence>
<evidence type="ECO:0000313" key="4">
    <source>
        <dbReference type="EMBL" id="BCK80594.1"/>
    </source>
</evidence>
<evidence type="ECO:0000313" key="5">
    <source>
        <dbReference type="Proteomes" id="UP000681035"/>
    </source>
</evidence>
<dbReference type="PANTHER" id="PTHR43072:SF23">
    <property type="entry name" value="UPF0039 PROTEIN C11D3.02C"/>
    <property type="match status" value="1"/>
</dbReference>
<dbReference type="CDD" id="cd04301">
    <property type="entry name" value="NAT_SF"/>
    <property type="match status" value="1"/>
</dbReference>
<protein>
    <submittedName>
        <fullName evidence="4">GNAT family N-acetyltransferase</fullName>
    </submittedName>
</protein>
<dbReference type="GO" id="GO:0016747">
    <property type="term" value="F:acyltransferase activity, transferring groups other than amino-acyl groups"/>
    <property type="evidence" value="ECO:0007669"/>
    <property type="project" value="InterPro"/>
</dbReference>
<dbReference type="RefSeq" id="WP_213541516.1">
    <property type="nucleotide sequence ID" value="NZ_AP023418.1"/>
</dbReference>
<gene>
    <name evidence="4" type="ORF">MM50RIKEN_03570</name>
</gene>
<dbReference type="PANTHER" id="PTHR43072">
    <property type="entry name" value="N-ACETYLTRANSFERASE"/>
    <property type="match status" value="1"/>
</dbReference>
<sequence length="192" mass="22325">MSVIIRDACISDAPRLLEIYDYYVQHTAISFEYTTPTQEEFCRRMRHIMSRYPYLVAEVDGTVQGYAYAGAFVGRAAYDWSCELTIYLARDARKMGLGRQLYTALEQRLAQMGVLNLYACIGWPEAEDEYLTRNSAQFHEHLGFTLAGTFRRCGYKFGRWYDMVWMEKLLAPHRPQQPPIIPYPDLPHGENV</sequence>
<keyword evidence="5" id="KW-1185">Reference proteome</keyword>
<dbReference type="KEGG" id="vcop:MM50RIKEN_03570"/>
<feature type="domain" description="N-acetyltransferase" evidence="3">
    <location>
        <begin position="3"/>
        <end position="171"/>
    </location>
</feature>